<feature type="region of interest" description="Disordered" evidence="4">
    <location>
        <begin position="1"/>
        <end position="109"/>
    </location>
</feature>
<evidence type="ECO:0000313" key="5">
    <source>
        <dbReference type="Proteomes" id="UP000000437"/>
    </source>
</evidence>
<keyword evidence="5" id="KW-1185">Reference proteome</keyword>
<dbReference type="RefSeq" id="XP_021336891.2">
    <property type="nucleotide sequence ID" value="XM_021481216.3"/>
</dbReference>
<dbReference type="CTD" id="347454"/>
<comment type="similarity">
    <text evidence="3">Belongs to the SOWAH family.</text>
</comment>
<proteinExistence type="inferred from homology"/>
<accession>A0A8M9QL15</accession>
<feature type="compositionally biased region" description="Low complexity" evidence="4">
    <location>
        <begin position="36"/>
        <end position="47"/>
    </location>
</feature>
<dbReference type="Pfam" id="PF12796">
    <property type="entry name" value="Ank_2"/>
    <property type="match status" value="1"/>
</dbReference>
<feature type="compositionally biased region" description="Low complexity" evidence="4">
    <location>
        <begin position="70"/>
        <end position="82"/>
    </location>
</feature>
<evidence type="ECO:0000313" key="6">
    <source>
        <dbReference type="RefSeq" id="XP_021336891.2"/>
    </source>
</evidence>
<reference evidence="6" key="1">
    <citation type="submission" date="2025-08" db="UniProtKB">
        <authorList>
            <consortium name="RefSeq"/>
        </authorList>
    </citation>
    <scope>IDENTIFICATION</scope>
    <source>
        <strain evidence="6">Tuebingen</strain>
        <tissue evidence="6">Fibroblasts and whole tissue</tissue>
    </source>
</reference>
<dbReference type="OrthoDB" id="60433at2759"/>
<gene>
    <name evidence="6 7" type="primary">sowahd</name>
</gene>
<dbReference type="InterPro" id="IPR002110">
    <property type="entry name" value="Ankyrin_rpt"/>
</dbReference>
<dbReference type="ZFIN" id="ZDB-GENE-120215-42">
    <property type="gene designation" value="sowahd"/>
</dbReference>
<keyword evidence="2" id="KW-0040">ANK repeat</keyword>
<evidence type="ECO:0000256" key="3">
    <source>
        <dbReference type="ARBA" id="ARBA00038122"/>
    </source>
</evidence>
<keyword evidence="1" id="KW-0677">Repeat</keyword>
<dbReference type="GeneTree" id="ENSGT00950000183003"/>
<evidence type="ECO:0000256" key="4">
    <source>
        <dbReference type="SAM" id="MobiDB-lite"/>
    </source>
</evidence>
<dbReference type="SMART" id="SM00248">
    <property type="entry name" value="ANK"/>
    <property type="match status" value="2"/>
</dbReference>
<dbReference type="SUPFAM" id="SSF48403">
    <property type="entry name" value="Ankyrin repeat"/>
    <property type="match status" value="1"/>
</dbReference>
<dbReference type="KEGG" id="dre:799521"/>
<sequence>MYEGNCNGAISSNEGHFNAPPGAEALPSEEPREETNASGNNANSSDSPKNRIASQFRAHLEERLSRHGPRSVSPASSAASSSRRSKLHKPPEGWEPGASRKLSVDASEKGSLTPAMRKKYLKELFLNNGSGLSSILLSKHKSSEEEESAEYGDTLNCGYELWALDPMEHAWMLSAVDGNYDTMLEFLAEDPSLLSRKDFISGFTALHWLAKNGRDETLLQLLRHAEKEGLSVNVNLRGSGGMTALHVAAMHEQYMVVKVLVGAFSANIDVMDYNGKRAWQYLKEKAPREMKELLGAWDDEHTVGHLNVNNSASQAQPVEEHAQDNKAEVDGSGGITRQRFRSFKRLLYSAGLIEKI</sequence>
<evidence type="ECO:0000313" key="7">
    <source>
        <dbReference type="ZFIN" id="ZDB-GENE-120215-42"/>
    </source>
</evidence>
<protein>
    <submittedName>
        <fullName evidence="6">Ankyrin repeat domain-containing protein SOWAHD</fullName>
    </submittedName>
</protein>
<dbReference type="InterPro" id="IPR036770">
    <property type="entry name" value="Ankyrin_rpt-contain_sf"/>
</dbReference>
<evidence type="ECO:0000256" key="2">
    <source>
        <dbReference type="ARBA" id="ARBA00023043"/>
    </source>
</evidence>
<dbReference type="Proteomes" id="UP000000437">
    <property type="component" value="Chromosome 14"/>
</dbReference>
<dbReference type="AGR" id="ZFIN:ZDB-GENE-120215-42"/>
<dbReference type="AlphaFoldDB" id="A0A8M9QL15"/>
<organism evidence="5 6">
    <name type="scientific">Danio rerio</name>
    <name type="common">Zebrafish</name>
    <name type="synonym">Brachydanio rerio</name>
    <dbReference type="NCBI Taxonomy" id="7955"/>
    <lineage>
        <taxon>Eukaryota</taxon>
        <taxon>Metazoa</taxon>
        <taxon>Chordata</taxon>
        <taxon>Craniata</taxon>
        <taxon>Vertebrata</taxon>
        <taxon>Euteleostomi</taxon>
        <taxon>Actinopterygii</taxon>
        <taxon>Neopterygii</taxon>
        <taxon>Teleostei</taxon>
        <taxon>Ostariophysi</taxon>
        <taxon>Cypriniformes</taxon>
        <taxon>Danionidae</taxon>
        <taxon>Danioninae</taxon>
        <taxon>Danio</taxon>
    </lineage>
</organism>
<dbReference type="PANTHER" id="PTHR14491:SF8">
    <property type="entry name" value="ANKYRIN REPEAT DOMAIN-CONTAINING PROTEIN SOWAHD"/>
    <property type="match status" value="1"/>
</dbReference>
<dbReference type="PANTHER" id="PTHR14491">
    <property type="entry name" value="SOSONDOWAH, ISOFORM G"/>
    <property type="match status" value="1"/>
</dbReference>
<dbReference type="Gene3D" id="1.25.40.20">
    <property type="entry name" value="Ankyrin repeat-containing domain"/>
    <property type="match status" value="1"/>
</dbReference>
<name>A0A8M9QL15_DANRE</name>
<accession>A0A0R4IMZ4</accession>
<evidence type="ECO:0000256" key="1">
    <source>
        <dbReference type="ARBA" id="ARBA00022737"/>
    </source>
</evidence>
<dbReference type="OMA" id="WDEEHSW"/>